<name>A0A9W6TCL0_9STRA</name>
<dbReference type="EMBL" id="BSXW01000041">
    <property type="protein sequence ID" value="GMF10496.1"/>
    <property type="molecule type" value="Genomic_DNA"/>
</dbReference>
<dbReference type="Proteomes" id="UP001165083">
    <property type="component" value="Unassembled WGS sequence"/>
</dbReference>
<dbReference type="AlphaFoldDB" id="A0A9W6TCL0"/>
<evidence type="ECO:0000313" key="2">
    <source>
        <dbReference type="Proteomes" id="UP001165083"/>
    </source>
</evidence>
<proteinExistence type="predicted"/>
<accession>A0A9W6TCL0</accession>
<keyword evidence="2" id="KW-1185">Reference proteome</keyword>
<organism evidence="1 2">
    <name type="scientific">Phytophthora lilii</name>
    <dbReference type="NCBI Taxonomy" id="2077276"/>
    <lineage>
        <taxon>Eukaryota</taxon>
        <taxon>Sar</taxon>
        <taxon>Stramenopiles</taxon>
        <taxon>Oomycota</taxon>
        <taxon>Peronosporomycetes</taxon>
        <taxon>Peronosporales</taxon>
        <taxon>Peronosporaceae</taxon>
        <taxon>Phytophthora</taxon>
    </lineage>
</organism>
<gene>
    <name evidence="1" type="ORF">Plil01_000129700</name>
</gene>
<sequence length="390" mass="44071">MDTLVSFKIFVGRPNSLRFGETLNAEHLLLNRSIDFETLPRLANRHTTHNFENDSQTIKLKGQQQSVKLIGILYEASAFGLLPILLNSTSSWGYVGYATAKSPRSTIAILNIPAPLVKLYLVEIEEYLRSYREFSTNDLSQDEEDMFSFRKPVDDDVFVRDYKYVNDFGVGDGFGCHGALATVQSDTQPSIRNRSSNKLSLLVRRATSREFQAQDQSATHCVYPETAITLSNCRVGILWPDTVAEKWPNWIRSRKKCSSISCKSGMSPKLSRIELERKAKPPHKTCAAISSKKWIWQSGDNYWSVDLSEGETFGVEPFLNGTISSTQRSTTAVAVEEEGSTQPIGLVYLLLDDYLEISSPWEWFTFGKQQSVDLRQKRLYLNGMSLNLTT</sequence>
<evidence type="ECO:0000313" key="1">
    <source>
        <dbReference type="EMBL" id="GMF10496.1"/>
    </source>
</evidence>
<protein>
    <submittedName>
        <fullName evidence="1">Unnamed protein product</fullName>
    </submittedName>
</protein>
<comment type="caution">
    <text evidence="1">The sequence shown here is derived from an EMBL/GenBank/DDBJ whole genome shotgun (WGS) entry which is preliminary data.</text>
</comment>
<reference evidence="1" key="1">
    <citation type="submission" date="2023-04" db="EMBL/GenBank/DDBJ databases">
        <title>Phytophthora lilii NBRC 32176.</title>
        <authorList>
            <person name="Ichikawa N."/>
            <person name="Sato H."/>
            <person name="Tonouchi N."/>
        </authorList>
    </citation>
    <scope>NUCLEOTIDE SEQUENCE</scope>
    <source>
        <strain evidence="1">NBRC 32176</strain>
    </source>
</reference>